<evidence type="ECO:0000313" key="4">
    <source>
        <dbReference type="EMBL" id="KAA1088088.1"/>
    </source>
</evidence>
<reference evidence="5 6" key="1">
    <citation type="submission" date="2019-05" db="EMBL/GenBank/DDBJ databases">
        <title>Emergence of the Ug99 lineage of the wheat stem rust pathogen through somatic hybridization.</title>
        <authorList>
            <person name="Li F."/>
            <person name="Upadhyaya N.M."/>
            <person name="Sperschneider J."/>
            <person name="Matny O."/>
            <person name="Nguyen-Phuc H."/>
            <person name="Mago R."/>
            <person name="Raley C."/>
            <person name="Miller M.E."/>
            <person name="Silverstein K.A.T."/>
            <person name="Henningsen E."/>
            <person name="Hirsch C.D."/>
            <person name="Visser B."/>
            <person name="Pretorius Z.A."/>
            <person name="Steffenson B.J."/>
            <person name="Schwessinger B."/>
            <person name="Dodds P.N."/>
            <person name="Figueroa M."/>
        </authorList>
    </citation>
    <scope>NUCLEOTIDE SEQUENCE [LARGE SCALE GENOMIC DNA]</scope>
    <source>
        <strain evidence="3">21-0</strain>
        <strain evidence="4 6">Ug99</strain>
    </source>
</reference>
<evidence type="ECO:0000256" key="2">
    <source>
        <dbReference type="SAM" id="SignalP"/>
    </source>
</evidence>
<feature type="signal peptide" evidence="2">
    <location>
        <begin position="1"/>
        <end position="21"/>
    </location>
</feature>
<dbReference type="EMBL" id="VDEP01000408">
    <property type="protein sequence ID" value="KAA1088088.1"/>
    <property type="molecule type" value="Genomic_DNA"/>
</dbReference>
<protein>
    <submittedName>
        <fullName evidence="4">Uncharacterized protein</fullName>
    </submittedName>
</protein>
<feature type="chain" id="PRO_5033473947" evidence="2">
    <location>
        <begin position="22"/>
        <end position="132"/>
    </location>
</feature>
<dbReference type="Proteomes" id="UP000324748">
    <property type="component" value="Unassembled WGS sequence"/>
</dbReference>
<proteinExistence type="predicted"/>
<gene>
    <name evidence="3" type="ORF">PGT21_011250</name>
    <name evidence="4" type="ORF">PGTUg99_028541</name>
</gene>
<evidence type="ECO:0000313" key="6">
    <source>
        <dbReference type="Proteomes" id="UP000325313"/>
    </source>
</evidence>
<sequence length="132" mass="14855">MVHNSHYVLIFFHLLFVQLSAAPPPPGGVSADITYEKTALEVSHPDRHSWTPPPSLFQKLPRRPEASPSQESKKTVNLGAIIYQNANLVLDRLIIAGERNRIIKSNTSATWGNVYKFRFSKQREQIGSKCNS</sequence>
<organism evidence="4 6">
    <name type="scientific">Puccinia graminis f. sp. tritici</name>
    <dbReference type="NCBI Taxonomy" id="56615"/>
    <lineage>
        <taxon>Eukaryota</taxon>
        <taxon>Fungi</taxon>
        <taxon>Dikarya</taxon>
        <taxon>Basidiomycota</taxon>
        <taxon>Pucciniomycotina</taxon>
        <taxon>Pucciniomycetes</taxon>
        <taxon>Pucciniales</taxon>
        <taxon>Pucciniaceae</taxon>
        <taxon>Puccinia</taxon>
    </lineage>
</organism>
<dbReference type="AlphaFoldDB" id="A0A5B0NJG6"/>
<keyword evidence="5" id="KW-1185">Reference proteome</keyword>
<name>A0A5B0NJG6_PUCGR</name>
<evidence type="ECO:0000313" key="5">
    <source>
        <dbReference type="Proteomes" id="UP000324748"/>
    </source>
</evidence>
<dbReference type="EMBL" id="VSWC01000119">
    <property type="protein sequence ID" value="KAA1082703.1"/>
    <property type="molecule type" value="Genomic_DNA"/>
</dbReference>
<feature type="region of interest" description="Disordered" evidence="1">
    <location>
        <begin position="43"/>
        <end position="73"/>
    </location>
</feature>
<dbReference type="OrthoDB" id="2496065at2759"/>
<keyword evidence="2" id="KW-0732">Signal</keyword>
<accession>A0A5B0NJG6</accession>
<evidence type="ECO:0000313" key="3">
    <source>
        <dbReference type="EMBL" id="KAA1082703.1"/>
    </source>
</evidence>
<dbReference type="Proteomes" id="UP000325313">
    <property type="component" value="Unassembled WGS sequence"/>
</dbReference>
<comment type="caution">
    <text evidence="4">The sequence shown here is derived from an EMBL/GenBank/DDBJ whole genome shotgun (WGS) entry which is preliminary data.</text>
</comment>
<evidence type="ECO:0000256" key="1">
    <source>
        <dbReference type="SAM" id="MobiDB-lite"/>
    </source>
</evidence>